<keyword evidence="2" id="KW-1185">Reference proteome</keyword>
<accession>A0AAV0GAW7</accession>
<organism evidence="1 2">
    <name type="scientific">Cuscuta epithymum</name>
    <dbReference type="NCBI Taxonomy" id="186058"/>
    <lineage>
        <taxon>Eukaryota</taxon>
        <taxon>Viridiplantae</taxon>
        <taxon>Streptophyta</taxon>
        <taxon>Embryophyta</taxon>
        <taxon>Tracheophyta</taxon>
        <taxon>Spermatophyta</taxon>
        <taxon>Magnoliopsida</taxon>
        <taxon>eudicotyledons</taxon>
        <taxon>Gunneridae</taxon>
        <taxon>Pentapetalae</taxon>
        <taxon>asterids</taxon>
        <taxon>lamiids</taxon>
        <taxon>Solanales</taxon>
        <taxon>Convolvulaceae</taxon>
        <taxon>Cuscuteae</taxon>
        <taxon>Cuscuta</taxon>
        <taxon>Cuscuta subgen. Cuscuta</taxon>
    </lineage>
</organism>
<evidence type="ECO:0000313" key="1">
    <source>
        <dbReference type="EMBL" id="CAH9145097.1"/>
    </source>
</evidence>
<name>A0AAV0GAW7_9ASTE</name>
<comment type="caution">
    <text evidence="1">The sequence shown here is derived from an EMBL/GenBank/DDBJ whole genome shotgun (WGS) entry which is preliminary data.</text>
</comment>
<gene>
    <name evidence="1" type="ORF">CEPIT_LOCUS41951</name>
</gene>
<dbReference type="Proteomes" id="UP001152523">
    <property type="component" value="Unassembled WGS sequence"/>
</dbReference>
<dbReference type="PANTHER" id="PTHR35759">
    <property type="entry name" value="BNAA09G03860D PROTEIN"/>
    <property type="match status" value="1"/>
</dbReference>
<dbReference type="PANTHER" id="PTHR35759:SF1">
    <property type="entry name" value="OS07G0673000 PROTEIN"/>
    <property type="match status" value="1"/>
</dbReference>
<evidence type="ECO:0000313" key="2">
    <source>
        <dbReference type="Proteomes" id="UP001152523"/>
    </source>
</evidence>
<sequence length="198" mass="21800">MGFKLNFISSSSIQFAFLFSFSFAVASHPLSSIAFSPDLYIRKPNLRFHSSLAPSPGPHVSKATAADLLAVLGTKQQASAINAREAEELRSCFKFLVPFVSGPEPLEHRSSPGLELRRSGSRQEENELVWWPPGPVMELARLAVDSGGDPDAITRALDPTTMPVPDVEGSKKDRCELTRTPYGRHFIHELSRKRVPSV</sequence>
<proteinExistence type="predicted"/>
<dbReference type="EMBL" id="CAMAPF010001073">
    <property type="protein sequence ID" value="CAH9145097.1"/>
    <property type="molecule type" value="Genomic_DNA"/>
</dbReference>
<reference evidence="1" key="1">
    <citation type="submission" date="2022-07" db="EMBL/GenBank/DDBJ databases">
        <authorList>
            <person name="Macas J."/>
            <person name="Novak P."/>
            <person name="Neumann P."/>
        </authorList>
    </citation>
    <scope>NUCLEOTIDE SEQUENCE</scope>
</reference>
<protein>
    <submittedName>
        <fullName evidence="1">Uncharacterized protein</fullName>
    </submittedName>
</protein>
<dbReference type="AlphaFoldDB" id="A0AAV0GAW7"/>